<sequence length="866" mass="99970">MLHSLHNPPEISNPIDEITWASIKIFKVLILGSQQMYDGVRDVLSELRRPIQLHSYYVARQKLEKQTGISEIRTDMCPKACVAYTGPFAQLDHCPDCGIPQYKTDEELSVSARKKKKQNEKVPRQQFYTIPLGPQLQALWRTPQNAFYMRYRNRRTEEILTLAKRNHGIVPVYEDVFDGKEYLDAHLAGQIHDDDTLVMFSWDGAQLYKDKDSNCFFGIWIVLNLSPDIRYKKNYILPALIIPGPHEPSNTESFLLPSFRHTSSLQRNGLKAYNGHLCKHITTRPFTAFNAADAVALPKVSGQVGHKGALSCRVVCGMPARLRDRKYYPAALKTFNLTATGSNHDNIDVRILEGPDPARYQTNLRTLLQSKTATNYAQNRRLTGIVRLSICLGFEANAMFQIPMCFPIDLMHLISINIPQHLIHIWRNTSEARFQYTGEKPDFIVLDKEREWNRHGELVASMHQYLPASIDRPPRNPAAKINTQYKACEFLMYLWLLGPALFRIVLPHHLWTHFCKLVCGIRLVHQRRITYQQAVRAHNILNEWEYEFEIKYYARDERRLHLVCPSIHTVIHLARETIRCGPLNLLAQWAMETTIGNLGDEVHQHSNPYANLTERALLRAQLNVLKAIQPEFDTDHDPHPRGSFILKNGYVLQRARDTSPHEILDPEELETLHDFLVQHDLPLISSLIRWARLRLPNGEIVRCAWKELENRNTRTSRNVQFKLGNFLYYGEVQYFFCLTIANRKCAFALISRYSEPDPELLKQSHDTLYVARYQGKQALEIINVYSIQLVIGMVPFMLSQEEEDCTETRDRYSQCFFVAENPAMLFSAAHENKQSDDNTNNTSDEDNNTSDDNGELEGNEDSEPEE</sequence>
<evidence type="ECO:0000256" key="1">
    <source>
        <dbReference type="SAM" id="MobiDB-lite"/>
    </source>
</evidence>
<dbReference type="Proteomes" id="UP000054549">
    <property type="component" value="Unassembled WGS sequence"/>
</dbReference>
<evidence type="ECO:0000313" key="3">
    <source>
        <dbReference type="Proteomes" id="UP000054549"/>
    </source>
</evidence>
<organism evidence="2 3">
    <name type="scientific">Amanita muscaria (strain Koide BX008)</name>
    <dbReference type="NCBI Taxonomy" id="946122"/>
    <lineage>
        <taxon>Eukaryota</taxon>
        <taxon>Fungi</taxon>
        <taxon>Dikarya</taxon>
        <taxon>Basidiomycota</taxon>
        <taxon>Agaricomycotina</taxon>
        <taxon>Agaricomycetes</taxon>
        <taxon>Agaricomycetidae</taxon>
        <taxon>Agaricales</taxon>
        <taxon>Pluteineae</taxon>
        <taxon>Amanitaceae</taxon>
        <taxon>Amanita</taxon>
    </lineage>
</organism>
<dbReference type="HOGENOM" id="CLU_007337_0_2_1"/>
<dbReference type="OrthoDB" id="2669721at2759"/>
<evidence type="ECO:0000313" key="2">
    <source>
        <dbReference type="EMBL" id="KIL57985.1"/>
    </source>
</evidence>
<proteinExistence type="predicted"/>
<dbReference type="InParanoid" id="A0A0C2S5H8"/>
<feature type="compositionally biased region" description="Acidic residues" evidence="1">
    <location>
        <begin position="843"/>
        <end position="866"/>
    </location>
</feature>
<keyword evidence="3" id="KW-1185">Reference proteome</keyword>
<accession>A0A0C2S5H8</accession>
<dbReference type="STRING" id="946122.A0A0C2S5H8"/>
<protein>
    <submittedName>
        <fullName evidence="2">Uncharacterized protein</fullName>
    </submittedName>
</protein>
<name>A0A0C2S5H8_AMAMK</name>
<gene>
    <name evidence="2" type="ORF">M378DRAFT_87104</name>
</gene>
<reference evidence="2 3" key="1">
    <citation type="submission" date="2014-04" db="EMBL/GenBank/DDBJ databases">
        <title>Evolutionary Origins and Diversification of the Mycorrhizal Mutualists.</title>
        <authorList>
            <consortium name="DOE Joint Genome Institute"/>
            <consortium name="Mycorrhizal Genomics Consortium"/>
            <person name="Kohler A."/>
            <person name="Kuo A."/>
            <person name="Nagy L.G."/>
            <person name="Floudas D."/>
            <person name="Copeland A."/>
            <person name="Barry K.W."/>
            <person name="Cichocki N."/>
            <person name="Veneault-Fourrey C."/>
            <person name="LaButti K."/>
            <person name="Lindquist E.A."/>
            <person name="Lipzen A."/>
            <person name="Lundell T."/>
            <person name="Morin E."/>
            <person name="Murat C."/>
            <person name="Riley R."/>
            <person name="Ohm R."/>
            <person name="Sun H."/>
            <person name="Tunlid A."/>
            <person name="Henrissat B."/>
            <person name="Grigoriev I.V."/>
            <person name="Hibbett D.S."/>
            <person name="Martin F."/>
        </authorList>
    </citation>
    <scope>NUCLEOTIDE SEQUENCE [LARGE SCALE GENOMIC DNA]</scope>
    <source>
        <strain evidence="2 3">Koide BX008</strain>
    </source>
</reference>
<dbReference type="EMBL" id="KN818350">
    <property type="protein sequence ID" value="KIL57985.1"/>
    <property type="molecule type" value="Genomic_DNA"/>
</dbReference>
<feature type="region of interest" description="Disordered" evidence="1">
    <location>
        <begin position="829"/>
        <end position="866"/>
    </location>
</feature>
<dbReference type="AlphaFoldDB" id="A0A0C2S5H8"/>